<dbReference type="SUPFAM" id="SSF54695">
    <property type="entry name" value="POZ domain"/>
    <property type="match status" value="1"/>
</dbReference>
<dbReference type="Proteomes" id="UP000292957">
    <property type="component" value="Unassembled WGS sequence"/>
</dbReference>
<protein>
    <recommendedName>
        <fullName evidence="3">BTB domain-containing protein</fullName>
    </recommendedName>
</protein>
<reference evidence="2" key="1">
    <citation type="submission" date="2019-01" db="EMBL/GenBank/DDBJ databases">
        <title>Draft genome sequences of three monokaryotic isolates of the white-rot basidiomycete fungus Dichomitus squalens.</title>
        <authorList>
            <consortium name="DOE Joint Genome Institute"/>
            <person name="Lopez S.C."/>
            <person name="Andreopoulos B."/>
            <person name="Pangilinan J."/>
            <person name="Lipzen A."/>
            <person name="Riley R."/>
            <person name="Ahrendt S."/>
            <person name="Ng V."/>
            <person name="Barry K."/>
            <person name="Daum C."/>
            <person name="Grigoriev I.V."/>
            <person name="Hilden K.S."/>
            <person name="Makela M.R."/>
            <person name="de Vries R.P."/>
        </authorList>
    </citation>
    <scope>NUCLEOTIDE SEQUENCE [LARGE SCALE GENOMIC DNA]</scope>
    <source>
        <strain evidence="2">OM18370.1</strain>
    </source>
</reference>
<gene>
    <name evidence="2" type="ORF">BD311DRAFT_188914</name>
</gene>
<dbReference type="EMBL" id="ML143575">
    <property type="protein sequence ID" value="TBU21796.1"/>
    <property type="molecule type" value="Genomic_DNA"/>
</dbReference>
<evidence type="ECO:0008006" key="3">
    <source>
        <dbReference type="Google" id="ProtNLM"/>
    </source>
</evidence>
<evidence type="ECO:0000313" key="2">
    <source>
        <dbReference type="EMBL" id="TBU21796.1"/>
    </source>
</evidence>
<feature type="region of interest" description="Disordered" evidence="1">
    <location>
        <begin position="1"/>
        <end position="39"/>
    </location>
</feature>
<sequence length="360" mass="40284">MSSTVSRPDMDAPASSPLPDAPSPAEPTTTTKSTEDTAQDLHQRDPEYWLEDGNLTIIAGNVEFRVYKGPLLTNSPVFEDMLSIPQPDGTSGSQCTCRTKPAVVHVSDSPEDLRHIFRALLPGKTPRVAPEDLTLNAVSACVRLGHKYEIDYILQRCLDYLKKFFVMSFKTWARVDPPRPPAFEAIHSIGVVNIARITSTDVLLPTALMGCCMLNSTELVNDFTRENGTLEKLSPEDIGRCFLVRANLMQANIMATLGVFEQTLFEGCTRRDVCGPVSLKLFDELRNHERAVCTLDWFKYWSDYIDGRDDDRKICARCYKMLQEREKEQHRGLWKKLPELMGVVVEGWAADPTPAVDGGA</sequence>
<accession>A0A4Q9M839</accession>
<name>A0A4Q9M839_9APHY</name>
<proteinExistence type="predicted"/>
<dbReference type="Gene3D" id="3.30.710.10">
    <property type="entry name" value="Potassium Channel Kv1.1, Chain A"/>
    <property type="match status" value="1"/>
</dbReference>
<organism evidence="2">
    <name type="scientific">Dichomitus squalens</name>
    <dbReference type="NCBI Taxonomy" id="114155"/>
    <lineage>
        <taxon>Eukaryota</taxon>
        <taxon>Fungi</taxon>
        <taxon>Dikarya</taxon>
        <taxon>Basidiomycota</taxon>
        <taxon>Agaricomycotina</taxon>
        <taxon>Agaricomycetes</taxon>
        <taxon>Polyporales</taxon>
        <taxon>Polyporaceae</taxon>
        <taxon>Dichomitus</taxon>
    </lineage>
</organism>
<evidence type="ECO:0000256" key="1">
    <source>
        <dbReference type="SAM" id="MobiDB-lite"/>
    </source>
</evidence>
<dbReference type="AlphaFoldDB" id="A0A4Q9M839"/>
<dbReference type="OrthoDB" id="3036049at2759"/>
<dbReference type="InterPro" id="IPR011333">
    <property type="entry name" value="SKP1/BTB/POZ_sf"/>
</dbReference>